<dbReference type="GO" id="GO:0098855">
    <property type="term" value="C:HCN channel complex"/>
    <property type="evidence" value="ECO:0007669"/>
    <property type="project" value="TreeGrafter"/>
</dbReference>
<reference evidence="3" key="3">
    <citation type="submission" date="2015-02" db="UniProtKB">
        <authorList>
            <consortium name="EnsemblProtists"/>
        </authorList>
    </citation>
    <scope>IDENTIFICATION</scope>
    <source>
        <strain evidence="3">DAOM BR144</strain>
    </source>
</reference>
<reference evidence="4" key="1">
    <citation type="journal article" date="2010" name="Genome Biol.">
        <title>Genome sequence of the necrotrophic plant pathogen Pythium ultimum reveals original pathogenicity mechanisms and effector repertoire.</title>
        <authorList>
            <person name="Levesque C.A."/>
            <person name="Brouwer H."/>
            <person name="Cano L."/>
            <person name="Hamilton J.P."/>
            <person name="Holt C."/>
            <person name="Huitema E."/>
            <person name="Raffaele S."/>
            <person name="Robideau G.P."/>
            <person name="Thines M."/>
            <person name="Win J."/>
            <person name="Zerillo M.M."/>
            <person name="Beakes G.W."/>
            <person name="Boore J.L."/>
            <person name="Busam D."/>
            <person name="Dumas B."/>
            <person name="Ferriera S."/>
            <person name="Fuerstenberg S.I."/>
            <person name="Gachon C.M."/>
            <person name="Gaulin E."/>
            <person name="Govers F."/>
            <person name="Grenville-Briggs L."/>
            <person name="Horner N."/>
            <person name="Hostetler J."/>
            <person name="Jiang R.H."/>
            <person name="Johnson J."/>
            <person name="Krajaejun T."/>
            <person name="Lin H."/>
            <person name="Meijer H.J."/>
            <person name="Moore B."/>
            <person name="Morris P."/>
            <person name="Phuntmart V."/>
            <person name="Puiu D."/>
            <person name="Shetty J."/>
            <person name="Stajich J.E."/>
            <person name="Tripathy S."/>
            <person name="Wawra S."/>
            <person name="van West P."/>
            <person name="Whitty B.R."/>
            <person name="Coutinho P.M."/>
            <person name="Henrissat B."/>
            <person name="Martin F."/>
            <person name="Thomas P.D."/>
            <person name="Tyler B.M."/>
            <person name="De Vries R.P."/>
            <person name="Kamoun S."/>
            <person name="Yandell M."/>
            <person name="Tisserat N."/>
            <person name="Buell C.R."/>
        </authorList>
    </citation>
    <scope>NUCLEOTIDE SEQUENCE</scope>
    <source>
        <strain evidence="4">DAOM:BR144</strain>
    </source>
</reference>
<dbReference type="VEuPathDB" id="FungiDB:PYU1_G009723"/>
<dbReference type="InParanoid" id="K3WXP3"/>
<dbReference type="AlphaFoldDB" id="K3WXP3"/>
<dbReference type="GO" id="GO:0003254">
    <property type="term" value="P:regulation of membrane depolarization"/>
    <property type="evidence" value="ECO:0007669"/>
    <property type="project" value="TreeGrafter"/>
</dbReference>
<keyword evidence="2" id="KW-0472">Membrane</keyword>
<organism evidence="3 4">
    <name type="scientific">Globisporangium ultimum (strain ATCC 200006 / CBS 805.95 / DAOM BR144)</name>
    <name type="common">Pythium ultimum</name>
    <dbReference type="NCBI Taxonomy" id="431595"/>
    <lineage>
        <taxon>Eukaryota</taxon>
        <taxon>Sar</taxon>
        <taxon>Stramenopiles</taxon>
        <taxon>Oomycota</taxon>
        <taxon>Peronosporomycetes</taxon>
        <taxon>Pythiales</taxon>
        <taxon>Pythiaceae</taxon>
        <taxon>Globisporangium</taxon>
    </lineage>
</organism>
<evidence type="ECO:0000256" key="1">
    <source>
        <dbReference type="SAM" id="MobiDB-lite"/>
    </source>
</evidence>
<name>K3WXP3_GLOUD</name>
<feature type="transmembrane region" description="Helical" evidence="2">
    <location>
        <begin position="53"/>
        <end position="78"/>
    </location>
</feature>
<reference evidence="4" key="2">
    <citation type="submission" date="2010-04" db="EMBL/GenBank/DDBJ databases">
        <authorList>
            <person name="Buell R."/>
            <person name="Hamilton J."/>
            <person name="Hostetler J."/>
        </authorList>
    </citation>
    <scope>NUCLEOTIDE SEQUENCE [LARGE SCALE GENOMIC DNA]</scope>
    <source>
        <strain evidence="4">DAOM:BR144</strain>
    </source>
</reference>
<dbReference type="eggNOG" id="KOG0498">
    <property type="taxonomic scope" value="Eukaryota"/>
</dbReference>
<feature type="region of interest" description="Disordered" evidence="1">
    <location>
        <begin position="513"/>
        <end position="553"/>
    </location>
</feature>
<dbReference type="Proteomes" id="UP000019132">
    <property type="component" value="Unassembled WGS sequence"/>
</dbReference>
<dbReference type="EMBL" id="GL376615">
    <property type="status" value="NOT_ANNOTATED_CDS"/>
    <property type="molecule type" value="Genomic_DNA"/>
</dbReference>
<dbReference type="PANTHER" id="PTHR45689">
    <property type="entry name" value="I[[H]] CHANNEL, ISOFORM E"/>
    <property type="match status" value="1"/>
</dbReference>
<dbReference type="SUPFAM" id="SSF81324">
    <property type="entry name" value="Voltage-gated potassium channels"/>
    <property type="match status" value="1"/>
</dbReference>
<feature type="region of interest" description="Disordered" evidence="1">
    <location>
        <begin position="451"/>
        <end position="473"/>
    </location>
</feature>
<feature type="transmembrane region" description="Helical" evidence="2">
    <location>
        <begin position="27"/>
        <end position="47"/>
    </location>
</feature>
<proteinExistence type="predicted"/>
<keyword evidence="2" id="KW-0812">Transmembrane</keyword>
<dbReference type="EnsemblProtists" id="PYU1_T009741">
    <property type="protein sequence ID" value="PYU1_T009741"/>
    <property type="gene ID" value="PYU1_G009723"/>
</dbReference>
<feature type="transmembrane region" description="Helical" evidence="2">
    <location>
        <begin position="130"/>
        <end position="151"/>
    </location>
</feature>
<sequence>MRQLSKFRANLTSVIYPTSTLQQCRDGILFCIFVVHVVRLPLLPIYYPHKTSWIIALHFVSEWIYFVDCVLGFNTAHLDKTKSELVPSRMRIAKQYLRGWFWIDVVPFVPVNIIVYFTTDGKGLFEFSSYSYLLLDNAVRIPRFVSFFRVLQTLRATVHALHADKNYWMWVLRYSRCSHILRIIRLLVIVILIEHYMACLWQYLEPPTSGTSSQQELYVKNFYNVVLLIHGQSVSTDNMTQTVYCIVSVFVGLFILAIVLGNIAILVSNFNASSTNYRWDLEGEYDAVDVGLVKFPKELTPTLAFEVGLCQYMNLITRVPFWKDCSPDFVTQAIRNLVVHAYLPDDCLAPARDQRRARIRLTNSTAGESAQVPPKPAQVSAQADRDCTLKPEILHPGEVFGKMGLLLNYQQQSNHDRSIVLAAILEHAIGTEGLSFSMEDVYGISIVKPSSTGPISKQEAQPAATRSGANVQQTSTVPMTPAQAADFLMRKINRQVCDTSIKFGFQQVDLAQDDEGAPSKETKPLPKAASSDGLLPTFVGQTPPPAAAADEPAPRSSALFASFLREMMATGQTHHFAK</sequence>
<protein>
    <recommendedName>
        <fullName evidence="5">Ion transport domain-containing protein</fullName>
    </recommendedName>
</protein>
<accession>K3WXP3</accession>
<feature type="transmembrane region" description="Helical" evidence="2">
    <location>
        <begin position="99"/>
        <end position="118"/>
    </location>
</feature>
<evidence type="ECO:0000313" key="4">
    <source>
        <dbReference type="Proteomes" id="UP000019132"/>
    </source>
</evidence>
<dbReference type="GO" id="GO:0005249">
    <property type="term" value="F:voltage-gated potassium channel activity"/>
    <property type="evidence" value="ECO:0007669"/>
    <property type="project" value="TreeGrafter"/>
</dbReference>
<keyword evidence="4" id="KW-1185">Reference proteome</keyword>
<evidence type="ECO:0000313" key="3">
    <source>
        <dbReference type="EnsemblProtists" id="PYU1_T009741"/>
    </source>
</evidence>
<dbReference type="HOGENOM" id="CLU_472150_0_0_1"/>
<keyword evidence="2" id="KW-1133">Transmembrane helix</keyword>
<feature type="transmembrane region" description="Helical" evidence="2">
    <location>
        <begin position="241"/>
        <end position="267"/>
    </location>
</feature>
<feature type="transmembrane region" description="Helical" evidence="2">
    <location>
        <begin position="183"/>
        <end position="204"/>
    </location>
</feature>
<dbReference type="InterPro" id="IPR051413">
    <property type="entry name" value="K/Na_HCN_channel"/>
</dbReference>
<dbReference type="PANTHER" id="PTHR45689:SF5">
    <property type="entry name" value="I[[H]] CHANNEL, ISOFORM E"/>
    <property type="match status" value="1"/>
</dbReference>
<dbReference type="GO" id="GO:0035725">
    <property type="term" value="P:sodium ion transmembrane transport"/>
    <property type="evidence" value="ECO:0007669"/>
    <property type="project" value="TreeGrafter"/>
</dbReference>
<dbReference type="Gene3D" id="1.10.287.70">
    <property type="match status" value="1"/>
</dbReference>
<evidence type="ECO:0008006" key="5">
    <source>
        <dbReference type="Google" id="ProtNLM"/>
    </source>
</evidence>
<feature type="region of interest" description="Disordered" evidence="1">
    <location>
        <begin position="363"/>
        <end position="382"/>
    </location>
</feature>
<evidence type="ECO:0000256" key="2">
    <source>
        <dbReference type="SAM" id="Phobius"/>
    </source>
</evidence>